<sequence length="69" mass="7950">MSEQYLSLLKEFPSETTEIRSSTTVIGLCKDEYNAIAKVYSSKRNCQFSELQSIIEIFEYLESSNSKKL</sequence>
<gene>
    <name evidence="1" type="ORF">ERS132536_01747</name>
</gene>
<proteinExistence type="predicted"/>
<dbReference type="EMBL" id="FIMD01000015">
    <property type="protein sequence ID" value="CYX86937.1"/>
    <property type="molecule type" value="Genomic_DNA"/>
</dbReference>
<accession>A0A116MTB8</accession>
<organism evidence="1 2">
    <name type="scientific">Streptococcus suis</name>
    <dbReference type="NCBI Taxonomy" id="1307"/>
    <lineage>
        <taxon>Bacteria</taxon>
        <taxon>Bacillati</taxon>
        <taxon>Bacillota</taxon>
        <taxon>Bacilli</taxon>
        <taxon>Lactobacillales</taxon>
        <taxon>Streptococcaceae</taxon>
        <taxon>Streptococcus</taxon>
    </lineage>
</organism>
<evidence type="ECO:0000313" key="1">
    <source>
        <dbReference type="EMBL" id="CYX86937.1"/>
    </source>
</evidence>
<dbReference type="AlphaFoldDB" id="A0A116MTB8"/>
<reference evidence="1 2" key="1">
    <citation type="submission" date="2016-02" db="EMBL/GenBank/DDBJ databases">
        <authorList>
            <consortium name="Pathogen Informatics"/>
        </authorList>
    </citation>
    <scope>NUCLEOTIDE SEQUENCE [LARGE SCALE GENOMIC DNA]</scope>
    <source>
        <strain evidence="1 2">SS999</strain>
    </source>
</reference>
<dbReference type="RefSeq" id="WP_029174752.1">
    <property type="nucleotide sequence ID" value="NZ_CEED01000006.1"/>
</dbReference>
<evidence type="ECO:0000313" key="2">
    <source>
        <dbReference type="Proteomes" id="UP000075182"/>
    </source>
</evidence>
<dbReference type="Proteomes" id="UP000075182">
    <property type="component" value="Unassembled WGS sequence"/>
</dbReference>
<name>A0A116MTB8_STRSU</name>
<protein>
    <submittedName>
        <fullName evidence="1">Uncharacterized protein</fullName>
    </submittedName>
</protein>